<evidence type="ECO:0000313" key="3">
    <source>
        <dbReference type="EMBL" id="QDV59365.1"/>
    </source>
</evidence>
<dbReference type="SUPFAM" id="SSF47226">
    <property type="entry name" value="Histidine-containing phosphotransfer domain, HPT domain"/>
    <property type="match status" value="1"/>
</dbReference>
<protein>
    <submittedName>
        <fullName evidence="3">Hpt domain protein</fullName>
    </submittedName>
</protein>
<keyword evidence="4" id="KW-1185">Reference proteome</keyword>
<dbReference type="GO" id="GO:0004672">
    <property type="term" value="F:protein kinase activity"/>
    <property type="evidence" value="ECO:0007669"/>
    <property type="project" value="UniProtKB-ARBA"/>
</dbReference>
<dbReference type="GO" id="GO:0000160">
    <property type="term" value="P:phosphorelay signal transduction system"/>
    <property type="evidence" value="ECO:0007669"/>
    <property type="project" value="InterPro"/>
</dbReference>
<reference evidence="3 4" key="1">
    <citation type="submission" date="2019-02" db="EMBL/GenBank/DDBJ databases">
        <title>Deep-cultivation of Planctomycetes and their phenomic and genomic characterization uncovers novel biology.</title>
        <authorList>
            <person name="Wiegand S."/>
            <person name="Jogler M."/>
            <person name="Boedeker C."/>
            <person name="Pinto D."/>
            <person name="Vollmers J."/>
            <person name="Rivas-Marin E."/>
            <person name="Kohn T."/>
            <person name="Peeters S.H."/>
            <person name="Heuer A."/>
            <person name="Rast P."/>
            <person name="Oberbeckmann S."/>
            <person name="Bunk B."/>
            <person name="Jeske O."/>
            <person name="Meyerdierks A."/>
            <person name="Storesund J.E."/>
            <person name="Kallscheuer N."/>
            <person name="Luecker S."/>
            <person name="Lage O.M."/>
            <person name="Pohl T."/>
            <person name="Merkel B.J."/>
            <person name="Hornburger P."/>
            <person name="Mueller R.-W."/>
            <person name="Bruemmer F."/>
            <person name="Labrenz M."/>
            <person name="Spormann A.M."/>
            <person name="Op den Camp H."/>
            <person name="Overmann J."/>
            <person name="Amann R."/>
            <person name="Jetten M.S.M."/>
            <person name="Mascher T."/>
            <person name="Medema M.H."/>
            <person name="Devos D.P."/>
            <person name="Kaster A.-K."/>
            <person name="Ovreas L."/>
            <person name="Rohde M."/>
            <person name="Galperin M.Y."/>
            <person name="Jogler C."/>
        </authorList>
    </citation>
    <scope>NUCLEOTIDE SEQUENCE [LARGE SCALE GENOMIC DNA]</scope>
    <source>
        <strain evidence="3 4">Mal33</strain>
    </source>
</reference>
<dbReference type="Pfam" id="PF01627">
    <property type="entry name" value="Hpt"/>
    <property type="match status" value="1"/>
</dbReference>
<sequence>MNEEQSVRFATALKRLSGDVELLSSMAMIVSDDVPGIVAELEEQLEAGDSAGVVASAHKLKGMCSTFETGHPVTALEDVLHAARGGDVSTARELYRRCQPDLRELMQEISKLAQS</sequence>
<accession>A0A518J202</accession>
<dbReference type="PROSITE" id="PS50894">
    <property type="entry name" value="HPT"/>
    <property type="match status" value="1"/>
</dbReference>
<dbReference type="Proteomes" id="UP000316770">
    <property type="component" value="Chromosome"/>
</dbReference>
<gene>
    <name evidence="3" type="ORF">Mal33_53930</name>
</gene>
<proteinExistence type="predicted"/>
<organism evidence="3 4">
    <name type="scientific">Rosistilla oblonga</name>
    <dbReference type="NCBI Taxonomy" id="2527990"/>
    <lineage>
        <taxon>Bacteria</taxon>
        <taxon>Pseudomonadati</taxon>
        <taxon>Planctomycetota</taxon>
        <taxon>Planctomycetia</taxon>
        <taxon>Pirellulales</taxon>
        <taxon>Pirellulaceae</taxon>
        <taxon>Rosistilla</taxon>
    </lineage>
</organism>
<dbReference type="InterPro" id="IPR008207">
    <property type="entry name" value="Sig_transdc_His_kin_Hpt_dom"/>
</dbReference>
<dbReference type="InterPro" id="IPR036641">
    <property type="entry name" value="HPT_dom_sf"/>
</dbReference>
<dbReference type="Gene3D" id="1.20.120.160">
    <property type="entry name" value="HPT domain"/>
    <property type="match status" value="1"/>
</dbReference>
<dbReference type="AlphaFoldDB" id="A0A518J202"/>
<evidence type="ECO:0000256" key="1">
    <source>
        <dbReference type="PROSITE-ProRule" id="PRU00110"/>
    </source>
</evidence>
<evidence type="ECO:0000259" key="2">
    <source>
        <dbReference type="PROSITE" id="PS50894"/>
    </source>
</evidence>
<dbReference type="EMBL" id="CP036318">
    <property type="protein sequence ID" value="QDV59365.1"/>
    <property type="molecule type" value="Genomic_DNA"/>
</dbReference>
<dbReference type="RefSeq" id="WP_145290775.1">
    <property type="nucleotide sequence ID" value="NZ_CP036318.1"/>
</dbReference>
<feature type="domain" description="HPt" evidence="2">
    <location>
        <begin position="19"/>
        <end position="115"/>
    </location>
</feature>
<name>A0A518J202_9BACT</name>
<keyword evidence="1" id="KW-0597">Phosphoprotein</keyword>
<feature type="modified residue" description="Phosphohistidine" evidence="1">
    <location>
        <position position="58"/>
    </location>
</feature>
<evidence type="ECO:0000313" key="4">
    <source>
        <dbReference type="Proteomes" id="UP000316770"/>
    </source>
</evidence>